<feature type="non-terminal residue" evidence="2">
    <location>
        <position position="1"/>
    </location>
</feature>
<evidence type="ECO:0000313" key="3">
    <source>
        <dbReference type="Proteomes" id="UP000266841"/>
    </source>
</evidence>
<dbReference type="PANTHER" id="PTHR36774:SF1">
    <property type="entry name" value="INSULIN-INDUCED PROTEIN"/>
    <property type="match status" value="1"/>
</dbReference>
<dbReference type="InterPro" id="IPR036410">
    <property type="entry name" value="HSP_DnaJ_Cys-rich_dom_sf"/>
</dbReference>
<dbReference type="SUPFAM" id="SSF57938">
    <property type="entry name" value="DnaJ/Hsp40 cysteine-rich domain"/>
    <property type="match status" value="1"/>
</dbReference>
<dbReference type="eggNOG" id="ENOG502RDWH">
    <property type="taxonomic scope" value="Eukaryota"/>
</dbReference>
<feature type="transmembrane region" description="Helical" evidence="1">
    <location>
        <begin position="266"/>
        <end position="285"/>
    </location>
</feature>
<dbReference type="OrthoDB" id="205546at2759"/>
<keyword evidence="1" id="KW-0472">Membrane</keyword>
<gene>
    <name evidence="2" type="ORF">THAOC_34668</name>
</gene>
<feature type="transmembrane region" description="Helical" evidence="1">
    <location>
        <begin position="291"/>
        <end position="308"/>
    </location>
</feature>
<proteinExistence type="predicted"/>
<dbReference type="PANTHER" id="PTHR36774">
    <property type="entry name" value="INSULIN-INDUCED PROTEIN"/>
    <property type="match status" value="1"/>
</dbReference>
<dbReference type="OMA" id="WILPVYF"/>
<dbReference type="GO" id="GO:0031072">
    <property type="term" value="F:heat shock protein binding"/>
    <property type="evidence" value="ECO:0007669"/>
    <property type="project" value="InterPro"/>
</dbReference>
<name>K0R330_THAOC</name>
<dbReference type="GO" id="GO:0051082">
    <property type="term" value="F:unfolded protein binding"/>
    <property type="evidence" value="ECO:0007669"/>
    <property type="project" value="InterPro"/>
</dbReference>
<keyword evidence="1" id="KW-1133">Transmembrane helix</keyword>
<evidence type="ECO:0000256" key="1">
    <source>
        <dbReference type="SAM" id="Phobius"/>
    </source>
</evidence>
<organism evidence="2 3">
    <name type="scientific">Thalassiosira oceanica</name>
    <name type="common">Marine diatom</name>
    <dbReference type="NCBI Taxonomy" id="159749"/>
    <lineage>
        <taxon>Eukaryota</taxon>
        <taxon>Sar</taxon>
        <taxon>Stramenopiles</taxon>
        <taxon>Ochrophyta</taxon>
        <taxon>Bacillariophyta</taxon>
        <taxon>Coscinodiscophyceae</taxon>
        <taxon>Thalassiosirophycidae</taxon>
        <taxon>Thalassiosirales</taxon>
        <taxon>Thalassiosiraceae</taxon>
        <taxon>Thalassiosira</taxon>
    </lineage>
</organism>
<keyword evidence="3" id="KW-1185">Reference proteome</keyword>
<dbReference type="Proteomes" id="UP000266841">
    <property type="component" value="Unassembled WGS sequence"/>
</dbReference>
<protein>
    <submittedName>
        <fullName evidence="2">Uncharacterized protein</fullName>
    </submittedName>
</protein>
<sequence>FASDAAAAWRRLCFASYLRLLAAFISGPCAAARPLILRRRCQIELNGRTHPLPRRAGRDRRDEWAEWASIVVSEAARGTANTCRLRKRETAHRWDVGAVVAIIVVASYQGVFVSVPPRPHPCHHRVIRTTDADPLLGLFDDRRSDVDDDDEGQQRDESSTWMVPAQMLIDKATDDPQRSISFSIFMAFCGAMLGPFLDSYHSLFGVLAYDTPLTFPILGSGGDILQCVTTYWVPPLFGLAGFLIGWLYIWLDEVFDVEDVVAPPKVLLGIAFFTLQYWLSGVLYANGVDRSSILSIMSALAAFGFYALDGTWSGFLTSTATALGGPLIEVGLISSLPPDIGYHYTDSGELGFFPLWILPVYFLGGPANGNLARAFWDRLGGGENSQGKNSQDRVIPCDVCNGTRVTSCPNCDGQGSYVTYGERVRCTACRGKGVVICRSCFNDYGDIDASDIEAVRRFMDRIPD</sequence>
<accession>K0R330</accession>
<reference evidence="2 3" key="1">
    <citation type="journal article" date="2012" name="Genome Biol.">
        <title>Genome and low-iron response of an oceanic diatom adapted to chronic iron limitation.</title>
        <authorList>
            <person name="Lommer M."/>
            <person name="Specht M."/>
            <person name="Roy A.S."/>
            <person name="Kraemer L."/>
            <person name="Andreson R."/>
            <person name="Gutowska M.A."/>
            <person name="Wolf J."/>
            <person name="Bergner S.V."/>
            <person name="Schilhabel M.B."/>
            <person name="Klostermeier U.C."/>
            <person name="Beiko R.G."/>
            <person name="Rosenstiel P."/>
            <person name="Hippler M."/>
            <person name="Laroche J."/>
        </authorList>
    </citation>
    <scope>NUCLEOTIDE SEQUENCE [LARGE SCALE GENOMIC DNA]</scope>
    <source>
        <strain evidence="2 3">CCMP1005</strain>
    </source>
</reference>
<dbReference type="EMBL" id="AGNL01047615">
    <property type="protein sequence ID" value="EJK46650.1"/>
    <property type="molecule type" value="Genomic_DNA"/>
</dbReference>
<keyword evidence="1" id="KW-0812">Transmembrane</keyword>
<dbReference type="AlphaFoldDB" id="K0R330"/>
<dbReference type="CDD" id="cd10719">
    <property type="entry name" value="DnaJ_zf"/>
    <property type="match status" value="1"/>
</dbReference>
<feature type="transmembrane region" description="Helical" evidence="1">
    <location>
        <begin position="231"/>
        <end position="251"/>
    </location>
</feature>
<dbReference type="InterPro" id="IPR001305">
    <property type="entry name" value="HSP_DnaJ_Cys-rich_dom"/>
</dbReference>
<comment type="caution">
    <text evidence="2">The sequence shown here is derived from an EMBL/GenBank/DDBJ whole genome shotgun (WGS) entry which is preliminary data.</text>
</comment>
<evidence type="ECO:0000313" key="2">
    <source>
        <dbReference type="EMBL" id="EJK46650.1"/>
    </source>
</evidence>